<reference evidence="3" key="1">
    <citation type="journal article" date="2019" name="Int. J. Syst. Evol. Microbiol.">
        <title>The Global Catalogue of Microorganisms (GCM) 10K type strain sequencing project: providing services to taxonomists for standard genome sequencing and annotation.</title>
        <authorList>
            <consortium name="The Broad Institute Genomics Platform"/>
            <consortium name="The Broad Institute Genome Sequencing Center for Infectious Disease"/>
            <person name="Wu L."/>
            <person name="Ma J."/>
        </authorList>
    </citation>
    <scope>NUCLEOTIDE SEQUENCE [LARGE SCALE GENOMIC DNA]</scope>
    <source>
        <strain evidence="3">NBRC 108730</strain>
    </source>
</reference>
<dbReference type="EMBL" id="BSUZ01000001">
    <property type="protein sequence ID" value="GMA84773.1"/>
    <property type="molecule type" value="Genomic_DNA"/>
</dbReference>
<sequence length="66" mass="6861">MGPASGVDVRVSLRAVPSGARTDEPGGGGARRVEQHGWFGAVGLVDWFECGGDLLAGPTEPRDRAR</sequence>
<proteinExistence type="predicted"/>
<evidence type="ECO:0000313" key="2">
    <source>
        <dbReference type="EMBL" id="GMA84773.1"/>
    </source>
</evidence>
<evidence type="ECO:0000313" key="3">
    <source>
        <dbReference type="Proteomes" id="UP001157017"/>
    </source>
</evidence>
<name>A0ABQ6J9C0_9ACTN</name>
<accession>A0ABQ6J9C0</accession>
<gene>
    <name evidence="2" type="ORF">GCM10025868_00230</name>
</gene>
<evidence type="ECO:0000256" key="1">
    <source>
        <dbReference type="SAM" id="MobiDB-lite"/>
    </source>
</evidence>
<dbReference type="Proteomes" id="UP001157017">
    <property type="component" value="Unassembled WGS sequence"/>
</dbReference>
<keyword evidence="3" id="KW-1185">Reference proteome</keyword>
<feature type="region of interest" description="Disordered" evidence="1">
    <location>
        <begin position="1"/>
        <end position="32"/>
    </location>
</feature>
<comment type="caution">
    <text evidence="2">The sequence shown here is derived from an EMBL/GenBank/DDBJ whole genome shotgun (WGS) entry which is preliminary data.</text>
</comment>
<protein>
    <submittedName>
        <fullName evidence="2">Uncharacterized protein</fullName>
    </submittedName>
</protein>
<organism evidence="2 3">
    <name type="scientific">Angustibacter aerolatus</name>
    <dbReference type="NCBI Taxonomy" id="1162965"/>
    <lineage>
        <taxon>Bacteria</taxon>
        <taxon>Bacillati</taxon>
        <taxon>Actinomycetota</taxon>
        <taxon>Actinomycetes</taxon>
        <taxon>Kineosporiales</taxon>
        <taxon>Kineosporiaceae</taxon>
    </lineage>
</organism>